<dbReference type="InterPro" id="IPR037185">
    <property type="entry name" value="EmrE-like"/>
</dbReference>
<feature type="transmembrane region" description="Helical" evidence="7">
    <location>
        <begin position="248"/>
        <end position="273"/>
    </location>
</feature>
<evidence type="ECO:0000313" key="9">
    <source>
        <dbReference type="EMBL" id="GGT73965.1"/>
    </source>
</evidence>
<evidence type="ECO:0000256" key="2">
    <source>
        <dbReference type="ARBA" id="ARBA00007362"/>
    </source>
</evidence>
<feature type="transmembrane region" description="Helical" evidence="7">
    <location>
        <begin position="7"/>
        <end position="28"/>
    </location>
</feature>
<evidence type="ECO:0000313" key="10">
    <source>
        <dbReference type="Proteomes" id="UP000646776"/>
    </source>
</evidence>
<feature type="domain" description="EamA" evidence="8">
    <location>
        <begin position="161"/>
        <end position="294"/>
    </location>
</feature>
<keyword evidence="4 7" id="KW-1133">Transmembrane helix</keyword>
<gene>
    <name evidence="9" type="ORF">GCM10010226_60020</name>
</gene>
<dbReference type="PANTHER" id="PTHR32322">
    <property type="entry name" value="INNER MEMBRANE TRANSPORTER"/>
    <property type="match status" value="1"/>
</dbReference>
<dbReference type="RefSeq" id="WP_189714769.1">
    <property type="nucleotide sequence ID" value="NZ_BMSA01000020.1"/>
</dbReference>
<name>A0A918HKA1_9ACTN</name>
<evidence type="ECO:0000256" key="5">
    <source>
        <dbReference type="ARBA" id="ARBA00023136"/>
    </source>
</evidence>
<keyword evidence="10" id="KW-1185">Reference proteome</keyword>
<comment type="subcellular location">
    <subcellularLocation>
        <location evidence="1">Membrane</location>
        <topology evidence="1">Multi-pass membrane protein</topology>
    </subcellularLocation>
</comment>
<feature type="transmembrane region" description="Helical" evidence="7">
    <location>
        <begin position="223"/>
        <end position="241"/>
    </location>
</feature>
<feature type="transmembrane region" description="Helical" evidence="7">
    <location>
        <begin position="279"/>
        <end position="295"/>
    </location>
</feature>
<evidence type="ECO:0000259" key="8">
    <source>
        <dbReference type="Pfam" id="PF00892"/>
    </source>
</evidence>
<protein>
    <submittedName>
        <fullName evidence="9">Transporter</fullName>
    </submittedName>
</protein>
<keyword evidence="3 7" id="KW-0812">Transmembrane</keyword>
<dbReference type="Proteomes" id="UP000646776">
    <property type="component" value="Unassembled WGS sequence"/>
</dbReference>
<feature type="domain" description="EamA" evidence="8">
    <location>
        <begin position="14"/>
        <end position="142"/>
    </location>
</feature>
<feature type="region of interest" description="Disordered" evidence="6">
    <location>
        <begin position="306"/>
        <end position="346"/>
    </location>
</feature>
<feature type="transmembrane region" description="Helical" evidence="7">
    <location>
        <begin position="40"/>
        <end position="58"/>
    </location>
</feature>
<comment type="similarity">
    <text evidence="2">Belongs to the EamA transporter family.</text>
</comment>
<reference evidence="9" key="1">
    <citation type="journal article" date="2014" name="Int. J. Syst. Evol. Microbiol.">
        <title>Complete genome sequence of Corynebacterium casei LMG S-19264T (=DSM 44701T), isolated from a smear-ripened cheese.</title>
        <authorList>
            <consortium name="US DOE Joint Genome Institute (JGI-PGF)"/>
            <person name="Walter F."/>
            <person name="Albersmeier A."/>
            <person name="Kalinowski J."/>
            <person name="Ruckert C."/>
        </authorList>
    </citation>
    <scope>NUCLEOTIDE SEQUENCE</scope>
    <source>
        <strain evidence="9">JCM 4125</strain>
    </source>
</reference>
<keyword evidence="5 7" id="KW-0472">Membrane</keyword>
<dbReference type="GO" id="GO:0016020">
    <property type="term" value="C:membrane"/>
    <property type="evidence" value="ECO:0007669"/>
    <property type="project" value="UniProtKB-SubCell"/>
</dbReference>
<evidence type="ECO:0000256" key="4">
    <source>
        <dbReference type="ARBA" id="ARBA00022989"/>
    </source>
</evidence>
<evidence type="ECO:0000256" key="6">
    <source>
        <dbReference type="SAM" id="MobiDB-lite"/>
    </source>
</evidence>
<dbReference type="SUPFAM" id="SSF103481">
    <property type="entry name" value="Multidrug resistance efflux transporter EmrE"/>
    <property type="match status" value="2"/>
</dbReference>
<feature type="transmembrane region" description="Helical" evidence="7">
    <location>
        <begin position="189"/>
        <end position="211"/>
    </location>
</feature>
<dbReference type="InterPro" id="IPR050638">
    <property type="entry name" value="AA-Vitamin_Transporters"/>
</dbReference>
<dbReference type="PANTHER" id="PTHR32322:SF9">
    <property type="entry name" value="AMINO-ACID METABOLITE EFFLUX PUMP-RELATED"/>
    <property type="match status" value="1"/>
</dbReference>
<feature type="transmembrane region" description="Helical" evidence="7">
    <location>
        <begin position="131"/>
        <end position="149"/>
    </location>
</feature>
<dbReference type="EMBL" id="BMSA01000020">
    <property type="protein sequence ID" value="GGT73965.1"/>
    <property type="molecule type" value="Genomic_DNA"/>
</dbReference>
<dbReference type="InterPro" id="IPR000620">
    <property type="entry name" value="EamA_dom"/>
</dbReference>
<reference evidence="9" key="2">
    <citation type="submission" date="2020-09" db="EMBL/GenBank/DDBJ databases">
        <authorList>
            <person name="Sun Q."/>
            <person name="Ohkuma M."/>
        </authorList>
    </citation>
    <scope>NUCLEOTIDE SEQUENCE</scope>
    <source>
        <strain evidence="9">JCM 4125</strain>
    </source>
</reference>
<feature type="transmembrane region" description="Helical" evidence="7">
    <location>
        <begin position="155"/>
        <end position="177"/>
    </location>
</feature>
<sequence length="346" mass="35174">MTTSTRAGSVGAQFLALALLWGASYLFIKVSLDGLSPAQVMLGRLALGGAFLAAVMAVTRRRWPRDARTWRALAAISVFLCVAPFSLYAWAGERIPSGLSSIYNATTPLAALLVSLIVLPDERLTRARAWGLVLAFLGVTVVAAPWSALGTSGDGASLAAQLACLGANVCYGIGFVLSRRLLRGTGHDTLTIAAGQVVVATAVGLLVAPFIGGLEPVRLTPSVLGGILVLGTAGTGLAYILNTRIIAAWGATTAATVTYLTPVVGVVLGVLVLGETVHWHEPAGAVLVVLGILVSQGRLGARRRPPALAVVPGPGPGAGPQPGPSAGLRRAQRLGSPPAPGSAADV</sequence>
<feature type="transmembrane region" description="Helical" evidence="7">
    <location>
        <begin position="102"/>
        <end position="119"/>
    </location>
</feature>
<evidence type="ECO:0000256" key="1">
    <source>
        <dbReference type="ARBA" id="ARBA00004141"/>
    </source>
</evidence>
<feature type="transmembrane region" description="Helical" evidence="7">
    <location>
        <begin position="70"/>
        <end position="90"/>
    </location>
</feature>
<feature type="compositionally biased region" description="Pro residues" evidence="6">
    <location>
        <begin position="313"/>
        <end position="323"/>
    </location>
</feature>
<comment type="caution">
    <text evidence="9">The sequence shown here is derived from an EMBL/GenBank/DDBJ whole genome shotgun (WGS) entry which is preliminary data.</text>
</comment>
<organism evidence="9 10">
    <name type="scientific">Streptomyces phaeofaciens</name>
    <dbReference type="NCBI Taxonomy" id="68254"/>
    <lineage>
        <taxon>Bacteria</taxon>
        <taxon>Bacillati</taxon>
        <taxon>Actinomycetota</taxon>
        <taxon>Actinomycetes</taxon>
        <taxon>Kitasatosporales</taxon>
        <taxon>Streptomycetaceae</taxon>
        <taxon>Streptomyces</taxon>
    </lineage>
</organism>
<proteinExistence type="inferred from homology"/>
<dbReference type="AlphaFoldDB" id="A0A918HKA1"/>
<evidence type="ECO:0000256" key="7">
    <source>
        <dbReference type="SAM" id="Phobius"/>
    </source>
</evidence>
<evidence type="ECO:0000256" key="3">
    <source>
        <dbReference type="ARBA" id="ARBA00022692"/>
    </source>
</evidence>
<dbReference type="Pfam" id="PF00892">
    <property type="entry name" value="EamA"/>
    <property type="match status" value="2"/>
</dbReference>
<accession>A0A918HKA1</accession>